<dbReference type="InterPro" id="IPR003594">
    <property type="entry name" value="HATPase_dom"/>
</dbReference>
<dbReference type="Pfam" id="PF00672">
    <property type="entry name" value="HAMP"/>
    <property type="match status" value="1"/>
</dbReference>
<dbReference type="InterPro" id="IPR003660">
    <property type="entry name" value="HAMP_dom"/>
</dbReference>
<feature type="domain" description="HAMP" evidence="6">
    <location>
        <begin position="311"/>
        <end position="363"/>
    </location>
</feature>
<dbReference type="InterPro" id="IPR036890">
    <property type="entry name" value="HATPase_C_sf"/>
</dbReference>
<dbReference type="Proteomes" id="UP001144256">
    <property type="component" value="Unassembled WGS sequence"/>
</dbReference>
<keyword evidence="2" id="KW-0597">Phosphoprotein</keyword>
<keyword evidence="5" id="KW-0812">Transmembrane</keyword>
<dbReference type="GO" id="GO:0016020">
    <property type="term" value="C:membrane"/>
    <property type="evidence" value="ECO:0007669"/>
    <property type="project" value="UniProtKB-SubCell"/>
</dbReference>
<evidence type="ECO:0000256" key="3">
    <source>
        <dbReference type="ARBA" id="ARBA00022679"/>
    </source>
</evidence>
<dbReference type="AlphaFoldDB" id="A0A9W6DDC3"/>
<keyword evidence="5" id="KW-1133">Transmembrane helix</keyword>
<dbReference type="RefSeq" id="WP_281812992.1">
    <property type="nucleotide sequence ID" value="NZ_BRLB01000001.1"/>
</dbReference>
<evidence type="ECO:0000256" key="4">
    <source>
        <dbReference type="ARBA" id="ARBA00022777"/>
    </source>
</evidence>
<dbReference type="Gene3D" id="3.30.565.10">
    <property type="entry name" value="Histidine kinase-like ATPase, C-terminal domain"/>
    <property type="match status" value="1"/>
</dbReference>
<organism evidence="7 8">
    <name type="scientific">Vallitalea longa</name>
    <dbReference type="NCBI Taxonomy" id="2936439"/>
    <lineage>
        <taxon>Bacteria</taxon>
        <taxon>Bacillati</taxon>
        <taxon>Bacillota</taxon>
        <taxon>Clostridia</taxon>
        <taxon>Lachnospirales</taxon>
        <taxon>Vallitaleaceae</taxon>
        <taxon>Vallitalea</taxon>
    </lineage>
</organism>
<dbReference type="CDD" id="cd06225">
    <property type="entry name" value="HAMP"/>
    <property type="match status" value="1"/>
</dbReference>
<accession>A0A9W6DDC3</accession>
<evidence type="ECO:0000256" key="5">
    <source>
        <dbReference type="SAM" id="Phobius"/>
    </source>
</evidence>
<dbReference type="PANTHER" id="PTHR34220:SF7">
    <property type="entry name" value="SENSOR HISTIDINE KINASE YPDA"/>
    <property type="match status" value="1"/>
</dbReference>
<dbReference type="SUPFAM" id="SSF55874">
    <property type="entry name" value="ATPase domain of HSP90 chaperone/DNA topoisomerase II/histidine kinase"/>
    <property type="match status" value="1"/>
</dbReference>
<sequence>MKIKHIGVRITAYYSLVILIVILIISFSLSYIFRDEIIVQNNKIANNKIDIITYNIGTEVKNVKNLHNDITHDLKIRPLLYQASDRKYHSKELMNSLSRELINYKQKTPYIVNMFYVNSQNDIIDPLYNLDYYNKIIINNKEFEQYKKDKYRAKFSNPTFYPIKNNTTKDNIIYYGQVYEEDNYRLIGYLIINLKIEFLFSEIKDFCEEAFDETYIINENDEIIYSTGNNEMQDSIKDINKPVNNKKYFYNNQKKYFAYERQIDEYPLWRLVGINKYSTVMSNLTNLYKVVISIGLISIIIIIFVSFFIAKRITIPILNVSRAMKKFENLQWPVVIEPKSHDELRTLVSGFNKMVVNTKNLTYEIEKETEERRKVELDSLKFQLELLQSQINPHFIHNTLNSMQYLALKDGAHDVREMIQSLNLLLRASMSVGIEIVPLQQELKYLGGYINIQKNRFEDRFDFREDIDGDIENVKVPKLILQPLVENALYHGILPKEEKGSITVYITVDESVVFKIIDNGVGMDDDELKNIYNVNKTKKGGYNHIGLNNVNERLKLYYGNDCTLNISSDLGVGTCVIFEIPLSD</sequence>
<reference evidence="7" key="1">
    <citation type="submission" date="2022-06" db="EMBL/GenBank/DDBJ databases">
        <title>Vallitalea longa sp. nov., an anaerobic bacterium isolated from marine sediment.</title>
        <authorList>
            <person name="Hirano S."/>
            <person name="Terahara T."/>
            <person name="Mori K."/>
            <person name="Hamada M."/>
            <person name="Matsumoto R."/>
            <person name="Kobayashi T."/>
        </authorList>
    </citation>
    <scope>NUCLEOTIDE SEQUENCE</scope>
    <source>
        <strain evidence="7">SH18-1</strain>
    </source>
</reference>
<dbReference type="Gene3D" id="6.10.340.10">
    <property type="match status" value="1"/>
</dbReference>
<comment type="subcellular location">
    <subcellularLocation>
        <location evidence="1">Membrane</location>
    </subcellularLocation>
</comment>
<gene>
    <name evidence="7" type="ORF">SH1V18_10560</name>
</gene>
<evidence type="ECO:0000313" key="7">
    <source>
        <dbReference type="EMBL" id="GKX28576.1"/>
    </source>
</evidence>
<dbReference type="InterPro" id="IPR050640">
    <property type="entry name" value="Bact_2-comp_sensor_kinase"/>
</dbReference>
<dbReference type="Pfam" id="PF02518">
    <property type="entry name" value="HATPase_c"/>
    <property type="match status" value="1"/>
</dbReference>
<feature type="transmembrane region" description="Helical" evidence="5">
    <location>
        <begin position="287"/>
        <end position="310"/>
    </location>
</feature>
<evidence type="ECO:0000256" key="1">
    <source>
        <dbReference type="ARBA" id="ARBA00004370"/>
    </source>
</evidence>
<proteinExistence type="predicted"/>
<protein>
    <submittedName>
        <fullName evidence="7">Histidine kinase</fullName>
    </submittedName>
</protein>
<name>A0A9W6DDC3_9FIRM</name>
<evidence type="ECO:0000256" key="2">
    <source>
        <dbReference type="ARBA" id="ARBA00022553"/>
    </source>
</evidence>
<dbReference type="EMBL" id="BRLB01000001">
    <property type="protein sequence ID" value="GKX28576.1"/>
    <property type="molecule type" value="Genomic_DNA"/>
</dbReference>
<feature type="transmembrane region" description="Helical" evidence="5">
    <location>
        <begin position="12"/>
        <end position="33"/>
    </location>
</feature>
<keyword evidence="4 7" id="KW-0418">Kinase</keyword>
<dbReference type="Pfam" id="PF06580">
    <property type="entry name" value="His_kinase"/>
    <property type="match status" value="1"/>
</dbReference>
<evidence type="ECO:0000259" key="6">
    <source>
        <dbReference type="PROSITE" id="PS50885"/>
    </source>
</evidence>
<keyword evidence="8" id="KW-1185">Reference proteome</keyword>
<dbReference type="SMART" id="SM00387">
    <property type="entry name" value="HATPase_c"/>
    <property type="match status" value="1"/>
</dbReference>
<dbReference type="InterPro" id="IPR010559">
    <property type="entry name" value="Sig_transdc_His_kin_internal"/>
</dbReference>
<dbReference type="SUPFAM" id="SSF158472">
    <property type="entry name" value="HAMP domain-like"/>
    <property type="match status" value="1"/>
</dbReference>
<keyword evidence="5" id="KW-0472">Membrane</keyword>
<dbReference type="GO" id="GO:0000155">
    <property type="term" value="F:phosphorelay sensor kinase activity"/>
    <property type="evidence" value="ECO:0007669"/>
    <property type="project" value="InterPro"/>
</dbReference>
<keyword evidence="3" id="KW-0808">Transferase</keyword>
<dbReference type="PANTHER" id="PTHR34220">
    <property type="entry name" value="SENSOR HISTIDINE KINASE YPDA"/>
    <property type="match status" value="1"/>
</dbReference>
<dbReference type="PROSITE" id="PS50885">
    <property type="entry name" value="HAMP"/>
    <property type="match status" value="1"/>
</dbReference>
<comment type="caution">
    <text evidence="7">The sequence shown here is derived from an EMBL/GenBank/DDBJ whole genome shotgun (WGS) entry which is preliminary data.</text>
</comment>
<evidence type="ECO:0000313" key="8">
    <source>
        <dbReference type="Proteomes" id="UP001144256"/>
    </source>
</evidence>